<accession>A0A0S4TCR3</accession>
<dbReference type="EMBL" id="JTAI01000028">
    <property type="protein sequence ID" value="PPS92758.1"/>
    <property type="molecule type" value="Genomic_DNA"/>
</dbReference>
<proteinExistence type="predicted"/>
<reference evidence="3 4" key="3">
    <citation type="submission" date="2017-10" db="EMBL/GenBank/DDBJ databases">
        <title>Consistent, comparative and evidence-based genome annotation and re-annotation for the closely-related species, Cryptosporidium parvum, C. hominis and C. tyzzeri.</title>
        <authorList>
            <person name="Baptista R.P."/>
            <person name="Li Y."/>
            <person name="Sateriale A."/>
            <person name="Striepen B."/>
            <person name="Kissinger J.C."/>
        </authorList>
    </citation>
    <scope>NUCLEOTIDE SEQUENCE [LARGE SCALE GENOMIC DNA]</scope>
    <source>
        <strain evidence="3">30976</strain>
    </source>
</reference>
<evidence type="ECO:0000313" key="3">
    <source>
        <dbReference type="EMBL" id="PPS92758.1"/>
    </source>
</evidence>
<dbReference type="VEuPathDB" id="CryptoDB:GY17_00002715"/>
<keyword evidence="1" id="KW-1133">Transmembrane helix</keyword>
<dbReference type="OrthoDB" id="343003at2759"/>
<keyword evidence="1" id="KW-0472">Membrane</keyword>
<feature type="transmembrane region" description="Helical" evidence="1">
    <location>
        <begin position="12"/>
        <end position="32"/>
    </location>
</feature>
<dbReference type="VEuPathDB" id="CryptoDB:ChTU502y2012_414g0125"/>
<feature type="transmembrane region" description="Helical" evidence="1">
    <location>
        <begin position="198"/>
        <end position="218"/>
    </location>
</feature>
<name>A0A0S4TCR3_CRYHO</name>
<keyword evidence="1" id="KW-0812">Transmembrane</keyword>
<feature type="transmembrane region" description="Helical" evidence="1">
    <location>
        <begin position="273"/>
        <end position="296"/>
    </location>
</feature>
<evidence type="ECO:0000256" key="1">
    <source>
        <dbReference type="SAM" id="Phobius"/>
    </source>
</evidence>
<dbReference type="Proteomes" id="UP001429100">
    <property type="component" value="Unassembled WGS sequence"/>
</dbReference>
<feature type="transmembrane region" description="Helical" evidence="1">
    <location>
        <begin position="230"/>
        <end position="253"/>
    </location>
</feature>
<gene>
    <name evidence="2" type="ORF">CHUDEA3_1930</name>
    <name evidence="3" type="ORF">GY17_00002715</name>
</gene>
<protein>
    <submittedName>
        <fullName evidence="2">Uncharacterized protein</fullName>
    </submittedName>
</protein>
<dbReference type="EMBL" id="LN877949">
    <property type="protein sequence ID" value="CUV05063.1"/>
    <property type="molecule type" value="Genomic_DNA"/>
</dbReference>
<dbReference type="VEuPathDB" id="CryptoDB:Chro.30227"/>
<evidence type="ECO:0000313" key="2">
    <source>
        <dbReference type="EMBL" id="CUV05063.1"/>
    </source>
</evidence>
<evidence type="ECO:0000313" key="4">
    <source>
        <dbReference type="Proteomes" id="UP001429100"/>
    </source>
</evidence>
<dbReference type="VEuPathDB" id="CryptoDB:CHUDEA3_1930"/>
<keyword evidence="4" id="KW-1185">Reference proteome</keyword>
<sequence>MMASRKQEEVLVIYIKSVIQLICSLCVIIIIFNKDWISGQNTISESFVVGFLDELCIRSSVLPLSRQSWKESDAGKSFNFNESEKSPFQVGKSNSDIIKNKLGENLDSKIVNSSILRNKKLSHRHKLKLDVEEVNNIFQQRLLGENGNITSLKGNEGKLNNGESKKSGLYFSSFDQVQYCISHKSNKLVKDWYIHPNYLSYLVLLIVIVSVIFSLNLIKMKNKWSSYELLIPILDFLVFSISLLNLAQILHVLTPLLTYLQKHNFMAFFSTNFFMLSGSIGGFFIVFSLSIGIIHYRYEAFTNLKRFEDQIENIQSFSSFIHLISNSN</sequence>
<reference evidence="3 4" key="1">
    <citation type="submission" date="2014-11" db="EMBL/GenBank/DDBJ databases">
        <title>Comparative genomic analysis of Cryptosporidium hominis reveals occurrence of genetic recombination in virulent subtypes.</title>
        <authorList>
            <person name="Guo Y."/>
            <person name="Tang K."/>
            <person name="Frace M."/>
            <person name="Li N."/>
            <person name="Roellig D.M."/>
            <person name="Sammons S."/>
            <person name="Knipe K."/>
            <person name="Rowe L."/>
            <person name="Feng Y."/>
            <person name="Xiao L."/>
        </authorList>
    </citation>
    <scope>NUCLEOTIDE SEQUENCE [LARGE SCALE GENOMIC DNA]</scope>
    <source>
        <strain evidence="3">30976</strain>
    </source>
</reference>
<organism evidence="2">
    <name type="scientific">Cryptosporidium hominis</name>
    <dbReference type="NCBI Taxonomy" id="237895"/>
    <lineage>
        <taxon>Eukaryota</taxon>
        <taxon>Sar</taxon>
        <taxon>Alveolata</taxon>
        <taxon>Apicomplexa</taxon>
        <taxon>Conoidasida</taxon>
        <taxon>Coccidia</taxon>
        <taxon>Eucoccidiorida</taxon>
        <taxon>Eimeriorina</taxon>
        <taxon>Cryptosporidiidae</taxon>
        <taxon>Cryptosporidium</taxon>
    </lineage>
</organism>
<dbReference type="AlphaFoldDB" id="A0A0S4TCR3"/>
<dbReference type="Proteomes" id="UP000199752">
    <property type="component" value="Chromosome 3"/>
</dbReference>
<reference evidence="2" key="2">
    <citation type="submission" date="2015-08" db="EMBL/GenBank/DDBJ databases">
        <authorList>
            <person name="Babu N.S."/>
            <person name="Beckwith C.J."/>
            <person name="Beseler K.G."/>
            <person name="Brison A."/>
            <person name="Carone J.V."/>
            <person name="Caskin T.P."/>
            <person name="Diamond M."/>
            <person name="Durham M.E."/>
            <person name="Foxe J.M."/>
            <person name="Go M."/>
            <person name="Henderson B.A."/>
            <person name="Jones I.B."/>
            <person name="McGettigan J.A."/>
            <person name="Micheletti S.J."/>
            <person name="Nasrallah M.E."/>
            <person name="Ortiz D."/>
            <person name="Piller C.R."/>
            <person name="Privatt S.R."/>
            <person name="Schneider S.L."/>
            <person name="Sharp S."/>
            <person name="Smith T.C."/>
            <person name="Stanton J.D."/>
            <person name="Ullery H.E."/>
            <person name="Wilson R.J."/>
            <person name="Serrano M.G."/>
            <person name="Buck G."/>
            <person name="Lee V."/>
            <person name="Wang Y."/>
            <person name="Carvalho R."/>
            <person name="Voegtly L."/>
            <person name="Shi R."/>
            <person name="Duckworth R."/>
            <person name="Johnson A."/>
            <person name="Loviza R."/>
            <person name="Walstead R."/>
            <person name="Shah Z."/>
            <person name="Kiflezghi M."/>
            <person name="Wade K."/>
            <person name="Ball S.L."/>
            <person name="Bradley K.W."/>
            <person name="Asai D.J."/>
            <person name="Bowman C.A."/>
            <person name="Russell D.A."/>
            <person name="Pope W.H."/>
            <person name="Jacobs-Sera D."/>
            <person name="Hendrix R.W."/>
            <person name="Hatfull G.F."/>
        </authorList>
    </citation>
    <scope>NUCLEOTIDE SEQUENCE [LARGE SCALE GENOMIC DNA]</scope>
</reference>